<proteinExistence type="predicted"/>
<evidence type="ECO:0000256" key="1">
    <source>
        <dbReference type="SAM" id="Phobius"/>
    </source>
</evidence>
<dbReference type="Proteomes" id="UP000790347">
    <property type="component" value="Unassembled WGS sequence"/>
</dbReference>
<keyword evidence="3" id="KW-1185">Reference proteome</keyword>
<reference evidence="2" key="1">
    <citation type="submission" date="2013-05" db="EMBL/GenBank/DDBJ databases">
        <authorList>
            <person name="Yim A.K.Y."/>
            <person name="Chan T.F."/>
            <person name="Ji K.M."/>
            <person name="Liu X.Y."/>
            <person name="Zhou J.W."/>
            <person name="Li R.Q."/>
            <person name="Yang K.Y."/>
            <person name="Li J."/>
            <person name="Li M."/>
            <person name="Law P.T.W."/>
            <person name="Wu Y.L."/>
            <person name="Cai Z.L."/>
            <person name="Qin H."/>
            <person name="Bao Y."/>
            <person name="Leung R.K.K."/>
            <person name="Ng P.K.S."/>
            <person name="Zou J."/>
            <person name="Zhong X.J."/>
            <person name="Ran P.X."/>
            <person name="Zhong N.S."/>
            <person name="Liu Z.G."/>
            <person name="Tsui S.K.W."/>
        </authorList>
    </citation>
    <scope>NUCLEOTIDE SEQUENCE</scope>
    <source>
        <strain evidence="2">Derf</strain>
        <tissue evidence="2">Whole organism</tissue>
    </source>
</reference>
<protein>
    <submittedName>
        <fullName evidence="2">Uncharacterized protein</fullName>
    </submittedName>
</protein>
<keyword evidence="1" id="KW-0812">Transmembrane</keyword>
<dbReference type="EMBL" id="ASGP02000003">
    <property type="protein sequence ID" value="KAH9516150.1"/>
    <property type="molecule type" value="Genomic_DNA"/>
</dbReference>
<evidence type="ECO:0000313" key="3">
    <source>
        <dbReference type="Proteomes" id="UP000790347"/>
    </source>
</evidence>
<reference evidence="2" key="2">
    <citation type="journal article" date="2022" name="Res Sq">
        <title>Comparative Genomics Reveals Insights into the Divergent Evolution of Astigmatic Mites and Household Pest Adaptations.</title>
        <authorList>
            <person name="Xiong Q."/>
            <person name="Wan A.T.-Y."/>
            <person name="Liu X.-Y."/>
            <person name="Fung C.S.-H."/>
            <person name="Xiao X."/>
            <person name="Malainual N."/>
            <person name="Hou J."/>
            <person name="Wang L."/>
            <person name="Wang M."/>
            <person name="Yang K."/>
            <person name="Cui Y."/>
            <person name="Leung E."/>
            <person name="Nong W."/>
            <person name="Shin S.-K."/>
            <person name="Au S."/>
            <person name="Jeong K.Y."/>
            <person name="Chew F.T."/>
            <person name="Hui J."/>
            <person name="Leung T.F."/>
            <person name="Tungtrongchitr A."/>
            <person name="Zhong N."/>
            <person name="Liu Z."/>
            <person name="Tsui S."/>
        </authorList>
    </citation>
    <scope>NUCLEOTIDE SEQUENCE</scope>
    <source>
        <strain evidence="2">Derf</strain>
        <tissue evidence="2">Whole organism</tissue>
    </source>
</reference>
<comment type="caution">
    <text evidence="2">The sequence shown here is derived from an EMBL/GenBank/DDBJ whole genome shotgun (WGS) entry which is preliminary data.</text>
</comment>
<name>A0A922HZG8_DERFA</name>
<dbReference type="AlphaFoldDB" id="A0A922HZG8"/>
<sequence length="70" mass="7888">MCAQLRRAISSTYSLPMPVLPPVITITFPFSSVFSTHIPLVMRKYNLTATQTTINNMNEANKNMMMSTSF</sequence>
<gene>
    <name evidence="2" type="ORF">DERF_006910</name>
</gene>
<evidence type="ECO:0000313" key="2">
    <source>
        <dbReference type="EMBL" id="KAH9516150.1"/>
    </source>
</evidence>
<keyword evidence="1" id="KW-0472">Membrane</keyword>
<keyword evidence="1" id="KW-1133">Transmembrane helix</keyword>
<organism evidence="2 3">
    <name type="scientific">Dermatophagoides farinae</name>
    <name type="common">American house dust mite</name>
    <dbReference type="NCBI Taxonomy" id="6954"/>
    <lineage>
        <taxon>Eukaryota</taxon>
        <taxon>Metazoa</taxon>
        <taxon>Ecdysozoa</taxon>
        <taxon>Arthropoda</taxon>
        <taxon>Chelicerata</taxon>
        <taxon>Arachnida</taxon>
        <taxon>Acari</taxon>
        <taxon>Acariformes</taxon>
        <taxon>Sarcoptiformes</taxon>
        <taxon>Astigmata</taxon>
        <taxon>Psoroptidia</taxon>
        <taxon>Analgoidea</taxon>
        <taxon>Pyroglyphidae</taxon>
        <taxon>Dermatophagoidinae</taxon>
        <taxon>Dermatophagoides</taxon>
    </lineage>
</organism>
<feature type="transmembrane region" description="Helical" evidence="1">
    <location>
        <begin position="20"/>
        <end position="41"/>
    </location>
</feature>
<accession>A0A922HZG8</accession>